<dbReference type="Gene3D" id="3.40.50.2000">
    <property type="entry name" value="Glycogen Phosphorylase B"/>
    <property type="match status" value="1"/>
</dbReference>
<evidence type="ECO:0000256" key="1">
    <source>
        <dbReference type="ARBA" id="ARBA00009995"/>
    </source>
</evidence>
<reference evidence="2" key="2">
    <citation type="submission" date="2022-01" db="EMBL/GenBank/DDBJ databases">
        <authorList>
            <person name="Yamashiro T."/>
            <person name="Shiraishi A."/>
            <person name="Satake H."/>
            <person name="Nakayama K."/>
        </authorList>
    </citation>
    <scope>NUCLEOTIDE SEQUENCE</scope>
</reference>
<dbReference type="Proteomes" id="UP001151760">
    <property type="component" value="Unassembled WGS sequence"/>
</dbReference>
<comment type="similarity">
    <text evidence="1">Belongs to the UDP-glycosyltransferase family.</text>
</comment>
<keyword evidence="3" id="KW-1185">Reference proteome</keyword>
<dbReference type="SUPFAM" id="SSF53756">
    <property type="entry name" value="UDP-Glycosyltransferase/glycogen phosphorylase"/>
    <property type="match status" value="1"/>
</dbReference>
<accession>A0ABQ4ZFX3</accession>
<name>A0ABQ4ZFX3_9ASTR</name>
<comment type="caution">
    <text evidence="2">The sequence shown here is derived from an EMBL/GenBank/DDBJ whole genome shotgun (WGS) entry which is preliminary data.</text>
</comment>
<proteinExistence type="inferred from homology"/>
<dbReference type="PANTHER" id="PTHR48047">
    <property type="entry name" value="GLYCOSYLTRANSFERASE"/>
    <property type="match status" value="1"/>
</dbReference>
<sequence length="203" mass="23214">MQLARMLLSRNATVTLLTTPDNHPYISISLSDTPTTIISIPFSKISGVPFGVESIDKLPSMLLYLPFVTSIKLMKSDFEQAVQSLKKPMTFMVTEGFFGWTLKKISLKKVKIQRSEFDDTFTGMNPNSPYVEWIREMDQASSKSYGLLTNTFFELEPMFTEYWNLDFGPKSCQKPSWMDWLEKKLEIGSPVLYVAFESQAEIS</sequence>
<organism evidence="2 3">
    <name type="scientific">Tanacetum coccineum</name>
    <dbReference type="NCBI Taxonomy" id="301880"/>
    <lineage>
        <taxon>Eukaryota</taxon>
        <taxon>Viridiplantae</taxon>
        <taxon>Streptophyta</taxon>
        <taxon>Embryophyta</taxon>
        <taxon>Tracheophyta</taxon>
        <taxon>Spermatophyta</taxon>
        <taxon>Magnoliopsida</taxon>
        <taxon>eudicotyledons</taxon>
        <taxon>Gunneridae</taxon>
        <taxon>Pentapetalae</taxon>
        <taxon>asterids</taxon>
        <taxon>campanulids</taxon>
        <taxon>Asterales</taxon>
        <taxon>Asteraceae</taxon>
        <taxon>Asteroideae</taxon>
        <taxon>Anthemideae</taxon>
        <taxon>Anthemidinae</taxon>
        <taxon>Tanacetum</taxon>
    </lineage>
</organism>
<gene>
    <name evidence="2" type="ORF">Tco_0770434</name>
</gene>
<dbReference type="PANTHER" id="PTHR48047:SF51">
    <property type="entry name" value="GLYCOSYLTRANSFERASE"/>
    <property type="match status" value="1"/>
</dbReference>
<evidence type="ECO:0000313" key="2">
    <source>
        <dbReference type="EMBL" id="GJS87798.1"/>
    </source>
</evidence>
<evidence type="ECO:0000313" key="3">
    <source>
        <dbReference type="Proteomes" id="UP001151760"/>
    </source>
</evidence>
<dbReference type="EMBL" id="BQNB010011226">
    <property type="protein sequence ID" value="GJS87798.1"/>
    <property type="molecule type" value="Genomic_DNA"/>
</dbReference>
<protein>
    <submittedName>
        <fullName evidence="2">Uncharacterized protein</fullName>
    </submittedName>
</protein>
<reference evidence="2" key="1">
    <citation type="journal article" date="2022" name="Int. J. Mol. Sci.">
        <title>Draft Genome of Tanacetum Coccineum: Genomic Comparison of Closely Related Tanacetum-Family Plants.</title>
        <authorList>
            <person name="Yamashiro T."/>
            <person name="Shiraishi A."/>
            <person name="Nakayama K."/>
            <person name="Satake H."/>
        </authorList>
    </citation>
    <scope>NUCLEOTIDE SEQUENCE</scope>
</reference>